<keyword evidence="3" id="KW-1185">Reference proteome</keyword>
<feature type="region of interest" description="Disordered" evidence="1">
    <location>
        <begin position="1"/>
        <end position="125"/>
    </location>
</feature>
<feature type="compositionally biased region" description="Basic and acidic residues" evidence="1">
    <location>
        <begin position="52"/>
        <end position="65"/>
    </location>
</feature>
<evidence type="ECO:0000256" key="1">
    <source>
        <dbReference type="SAM" id="MobiDB-lite"/>
    </source>
</evidence>
<dbReference type="AlphaFoldDB" id="A0A8H4LCS7"/>
<proteinExistence type="predicted"/>
<feature type="compositionally biased region" description="Basic and acidic residues" evidence="1">
    <location>
        <begin position="642"/>
        <end position="657"/>
    </location>
</feature>
<comment type="caution">
    <text evidence="2">The sequence shown here is derived from an EMBL/GenBank/DDBJ whole genome shotgun (WGS) entry which is preliminary data.</text>
</comment>
<gene>
    <name evidence="2" type="ORF">FALBO_7534</name>
</gene>
<dbReference type="Proteomes" id="UP000554235">
    <property type="component" value="Unassembled WGS sequence"/>
</dbReference>
<feature type="compositionally biased region" description="Acidic residues" evidence="1">
    <location>
        <begin position="160"/>
        <end position="189"/>
    </location>
</feature>
<evidence type="ECO:0000313" key="3">
    <source>
        <dbReference type="Proteomes" id="UP000554235"/>
    </source>
</evidence>
<sequence>MARNRRLATAVASQQYSPQSPIKSESRDDPKTSSIQLQSKHSAISEPAADGVVERDSEDENHVKTGPDQSDGEPDFDDPDNYAAGHVMDISTDGKYARHHSVNRALSSQDSTRGPRPAGGYRAEWLPNDCETVGAGYDYSHSSLSDSDSSLSDAPSTIQSDDDDHFDDGGDDNDLDDNNDGDYLDDDDVGSVVGIEPDTTESKQHANHQNTTLEAPHSPNTSTRIKIKVTRTIRDTAGPIPFQESIRNYISSEFKDGNSIDWDATKRAVKEFDIRQLQSLRTLSLSISKTESVKMFMTLQFSRCRTATQWICEAWKSSIEDAQEPNQMLLNWLWSLPARKTLANHATNCASFVMMVATSSSFGPLKGPTLEELHISAFAVVEMSPNAKIGQLALHGIFEVAQKIQNQQTRGHQHVSNSSQGQMTIHWVEEKDGRHRGNTLSQLESEFWGMSPTPPPGEFAKNYRLRYLFHLLPEGVMANAALRSLEGLYGKITDWDNRPDVWPVSIDFSRTWASQQTGRRAIIELVMGVHIEQNTVQKFKDDIYKRLGRCDTALKALDRGKLENMFLEAEKEAQTHQQNAQGRPSTEPRSESRALVSSSALVSSPSPPDAADLEHIDDIPSSTPIDELAQSTTSGRAAFQPEGRKRQRAPDEADQPEKRLKTRLADMLLQQKHEVDLANEVFKSINEAVGSVLRGVGESHYSSHILQCLQSTASAFRKGPKDGASSALALIESCNKATKEWEDCCHVTSKPR</sequence>
<feature type="compositionally biased region" description="Acidic residues" evidence="1">
    <location>
        <begin position="70"/>
        <end position="80"/>
    </location>
</feature>
<feature type="compositionally biased region" description="Polar residues" evidence="1">
    <location>
        <begin position="620"/>
        <end position="635"/>
    </location>
</feature>
<feature type="compositionally biased region" description="Polar residues" evidence="1">
    <location>
        <begin position="575"/>
        <end position="584"/>
    </location>
</feature>
<dbReference type="EMBL" id="JAADYS010001008">
    <property type="protein sequence ID" value="KAF4465619.1"/>
    <property type="molecule type" value="Genomic_DNA"/>
</dbReference>
<feature type="compositionally biased region" description="Low complexity" evidence="1">
    <location>
        <begin position="593"/>
        <end position="604"/>
    </location>
</feature>
<feature type="compositionally biased region" description="Polar residues" evidence="1">
    <location>
        <begin position="11"/>
        <end position="23"/>
    </location>
</feature>
<accession>A0A8H4LCS7</accession>
<feature type="compositionally biased region" description="Low complexity" evidence="1">
    <location>
        <begin position="141"/>
        <end position="153"/>
    </location>
</feature>
<feature type="compositionally biased region" description="Polar residues" evidence="1">
    <location>
        <begin position="207"/>
        <end position="224"/>
    </location>
</feature>
<organism evidence="2 3">
    <name type="scientific">Fusarium albosuccineum</name>
    <dbReference type="NCBI Taxonomy" id="1237068"/>
    <lineage>
        <taxon>Eukaryota</taxon>
        <taxon>Fungi</taxon>
        <taxon>Dikarya</taxon>
        <taxon>Ascomycota</taxon>
        <taxon>Pezizomycotina</taxon>
        <taxon>Sordariomycetes</taxon>
        <taxon>Hypocreomycetidae</taxon>
        <taxon>Hypocreales</taxon>
        <taxon>Nectriaceae</taxon>
        <taxon>Fusarium</taxon>
        <taxon>Fusarium decemcellulare species complex</taxon>
    </lineage>
</organism>
<evidence type="ECO:0000313" key="2">
    <source>
        <dbReference type="EMBL" id="KAF4465619.1"/>
    </source>
</evidence>
<feature type="region of interest" description="Disordered" evidence="1">
    <location>
        <begin position="141"/>
        <end position="224"/>
    </location>
</feature>
<feature type="region of interest" description="Disordered" evidence="1">
    <location>
        <begin position="570"/>
        <end position="657"/>
    </location>
</feature>
<protein>
    <submittedName>
        <fullName evidence="2">Uncharacterized protein</fullName>
    </submittedName>
</protein>
<name>A0A8H4LCS7_9HYPO</name>
<feature type="compositionally biased region" description="Polar residues" evidence="1">
    <location>
        <begin position="32"/>
        <end position="42"/>
    </location>
</feature>
<reference evidence="2 3" key="1">
    <citation type="submission" date="2020-01" db="EMBL/GenBank/DDBJ databases">
        <title>Identification and distribution of gene clusters putatively required for synthesis of sphingolipid metabolism inhibitors in phylogenetically diverse species of the filamentous fungus Fusarium.</title>
        <authorList>
            <person name="Kim H.-S."/>
            <person name="Busman M."/>
            <person name="Brown D.W."/>
            <person name="Divon H."/>
            <person name="Uhlig S."/>
            <person name="Proctor R.H."/>
        </authorList>
    </citation>
    <scope>NUCLEOTIDE SEQUENCE [LARGE SCALE GENOMIC DNA]</scope>
    <source>
        <strain evidence="2 3">NRRL 20459</strain>
    </source>
</reference>